<dbReference type="GO" id="GO:0003824">
    <property type="term" value="F:catalytic activity"/>
    <property type="evidence" value="ECO:0007669"/>
    <property type="project" value="InterPro"/>
</dbReference>
<dbReference type="InterPro" id="IPR053137">
    <property type="entry name" value="NLR-like"/>
</dbReference>
<name>A0A1L9T4E4_9EURO</name>
<dbReference type="SUPFAM" id="SSF53167">
    <property type="entry name" value="Purine and uridine phosphorylases"/>
    <property type="match status" value="1"/>
</dbReference>
<proteinExistence type="predicted"/>
<dbReference type="VEuPathDB" id="FungiDB:ASPSYDRAFT_496852"/>
<dbReference type="AlphaFoldDB" id="A0A1L9T4E4"/>
<evidence type="ECO:0000313" key="2">
    <source>
        <dbReference type="Proteomes" id="UP000184356"/>
    </source>
</evidence>
<gene>
    <name evidence="1" type="ORF">ASPSYDRAFT_496852</name>
</gene>
<sequence length="346" mass="37801">MIDPRQYTVGWICALKTEYVAARTFLDDRHQEELEYVSPNDNNDYTLGRMGRHNVVIAVLPLGEYGVSSAAAVARDMLHTFPNIRFGLMVGVGGGAPSAGHDIRLGDVVVSSAHNGQGGVFQYDFGKTIQEQSFQYTGFLNQPPMVLRTAVAGLAATYEMEGHGLEKKIAAALDGNDKLQRCYKQPPRDSDILYRSTVVHDQSKNGNCAALCGGGPSVRVSRDERVNDELVIHYGLIASANQLMKDATIRDKLSRGKGVLCFEMEAAGLMNHFPCLAVRGICDSSNSHKNKDWQGFAAMGAAAYAKALLCRIRPNEVEAERRIADIRERPPGGSCCWNSRQGFSPC</sequence>
<dbReference type="STRING" id="1036612.A0A1L9T4E4"/>
<protein>
    <submittedName>
        <fullName evidence="1">Uncharacterized protein</fullName>
    </submittedName>
</protein>
<dbReference type="Gene3D" id="3.40.50.1580">
    <property type="entry name" value="Nucleoside phosphorylase domain"/>
    <property type="match status" value="1"/>
</dbReference>
<dbReference type="EMBL" id="KV878595">
    <property type="protein sequence ID" value="OJJ54278.1"/>
    <property type="molecule type" value="Genomic_DNA"/>
</dbReference>
<dbReference type="GeneID" id="63763961"/>
<dbReference type="PANTHER" id="PTHR46082">
    <property type="entry name" value="ATP/GTP-BINDING PROTEIN-RELATED"/>
    <property type="match status" value="1"/>
</dbReference>
<dbReference type="RefSeq" id="XP_040698084.1">
    <property type="nucleotide sequence ID" value="XM_040847888.1"/>
</dbReference>
<dbReference type="OrthoDB" id="1577640at2759"/>
<dbReference type="Proteomes" id="UP000184356">
    <property type="component" value="Unassembled WGS sequence"/>
</dbReference>
<dbReference type="GO" id="GO:0009116">
    <property type="term" value="P:nucleoside metabolic process"/>
    <property type="evidence" value="ECO:0007669"/>
    <property type="project" value="InterPro"/>
</dbReference>
<accession>A0A1L9T4E4</accession>
<keyword evidence="2" id="KW-1185">Reference proteome</keyword>
<organism evidence="1 2">
    <name type="scientific">Aspergillus sydowii CBS 593.65</name>
    <dbReference type="NCBI Taxonomy" id="1036612"/>
    <lineage>
        <taxon>Eukaryota</taxon>
        <taxon>Fungi</taxon>
        <taxon>Dikarya</taxon>
        <taxon>Ascomycota</taxon>
        <taxon>Pezizomycotina</taxon>
        <taxon>Eurotiomycetes</taxon>
        <taxon>Eurotiomycetidae</taxon>
        <taxon>Eurotiales</taxon>
        <taxon>Aspergillaceae</taxon>
        <taxon>Aspergillus</taxon>
        <taxon>Aspergillus subgen. Nidulantes</taxon>
    </lineage>
</organism>
<evidence type="ECO:0000313" key="1">
    <source>
        <dbReference type="EMBL" id="OJJ54278.1"/>
    </source>
</evidence>
<reference evidence="2" key="1">
    <citation type="journal article" date="2017" name="Genome Biol.">
        <title>Comparative genomics reveals high biological diversity and specific adaptations in the industrially and medically important fungal genus Aspergillus.</title>
        <authorList>
            <person name="de Vries R.P."/>
            <person name="Riley R."/>
            <person name="Wiebenga A."/>
            <person name="Aguilar-Osorio G."/>
            <person name="Amillis S."/>
            <person name="Uchima C.A."/>
            <person name="Anderluh G."/>
            <person name="Asadollahi M."/>
            <person name="Askin M."/>
            <person name="Barry K."/>
            <person name="Battaglia E."/>
            <person name="Bayram O."/>
            <person name="Benocci T."/>
            <person name="Braus-Stromeyer S.A."/>
            <person name="Caldana C."/>
            <person name="Canovas D."/>
            <person name="Cerqueira G.C."/>
            <person name="Chen F."/>
            <person name="Chen W."/>
            <person name="Choi C."/>
            <person name="Clum A."/>
            <person name="Dos Santos R.A."/>
            <person name="Damasio A.R."/>
            <person name="Diallinas G."/>
            <person name="Emri T."/>
            <person name="Fekete E."/>
            <person name="Flipphi M."/>
            <person name="Freyberg S."/>
            <person name="Gallo A."/>
            <person name="Gournas C."/>
            <person name="Habgood R."/>
            <person name="Hainaut M."/>
            <person name="Harispe M.L."/>
            <person name="Henrissat B."/>
            <person name="Hilden K.S."/>
            <person name="Hope R."/>
            <person name="Hossain A."/>
            <person name="Karabika E."/>
            <person name="Karaffa L."/>
            <person name="Karanyi Z."/>
            <person name="Krasevec N."/>
            <person name="Kuo A."/>
            <person name="Kusch H."/>
            <person name="LaButti K."/>
            <person name="Lagendijk E.L."/>
            <person name="Lapidus A."/>
            <person name="Levasseur A."/>
            <person name="Lindquist E."/>
            <person name="Lipzen A."/>
            <person name="Logrieco A.F."/>
            <person name="MacCabe A."/>
            <person name="Maekelae M.R."/>
            <person name="Malavazi I."/>
            <person name="Melin P."/>
            <person name="Meyer V."/>
            <person name="Mielnichuk N."/>
            <person name="Miskei M."/>
            <person name="Molnar A.P."/>
            <person name="Mule G."/>
            <person name="Ngan C.Y."/>
            <person name="Orejas M."/>
            <person name="Orosz E."/>
            <person name="Ouedraogo J.P."/>
            <person name="Overkamp K.M."/>
            <person name="Park H.-S."/>
            <person name="Perrone G."/>
            <person name="Piumi F."/>
            <person name="Punt P.J."/>
            <person name="Ram A.F."/>
            <person name="Ramon A."/>
            <person name="Rauscher S."/>
            <person name="Record E."/>
            <person name="Riano-Pachon D.M."/>
            <person name="Robert V."/>
            <person name="Roehrig J."/>
            <person name="Ruller R."/>
            <person name="Salamov A."/>
            <person name="Salih N.S."/>
            <person name="Samson R.A."/>
            <person name="Sandor E."/>
            <person name="Sanguinetti M."/>
            <person name="Schuetze T."/>
            <person name="Sepcic K."/>
            <person name="Shelest E."/>
            <person name="Sherlock G."/>
            <person name="Sophianopoulou V."/>
            <person name="Squina F.M."/>
            <person name="Sun H."/>
            <person name="Susca A."/>
            <person name="Todd R.B."/>
            <person name="Tsang A."/>
            <person name="Unkles S.E."/>
            <person name="van de Wiele N."/>
            <person name="van Rossen-Uffink D."/>
            <person name="Oliveira J.V."/>
            <person name="Vesth T.C."/>
            <person name="Visser J."/>
            <person name="Yu J.-H."/>
            <person name="Zhou M."/>
            <person name="Andersen M.R."/>
            <person name="Archer D.B."/>
            <person name="Baker S.E."/>
            <person name="Benoit I."/>
            <person name="Brakhage A.A."/>
            <person name="Braus G.H."/>
            <person name="Fischer R."/>
            <person name="Frisvad J.C."/>
            <person name="Goldman G.H."/>
            <person name="Houbraken J."/>
            <person name="Oakley B."/>
            <person name="Pocsi I."/>
            <person name="Scazzocchio C."/>
            <person name="Seiboth B."/>
            <person name="vanKuyk P.A."/>
            <person name="Wortman J."/>
            <person name="Dyer P.S."/>
            <person name="Grigoriev I.V."/>
        </authorList>
    </citation>
    <scope>NUCLEOTIDE SEQUENCE [LARGE SCALE GENOMIC DNA]</scope>
    <source>
        <strain evidence="2">CBS 593.65</strain>
    </source>
</reference>
<dbReference type="PANTHER" id="PTHR46082:SF11">
    <property type="entry name" value="AAA+ ATPASE DOMAIN-CONTAINING PROTEIN-RELATED"/>
    <property type="match status" value="1"/>
</dbReference>
<dbReference type="InterPro" id="IPR035994">
    <property type="entry name" value="Nucleoside_phosphorylase_sf"/>
</dbReference>